<dbReference type="Proteomes" id="UP000059680">
    <property type="component" value="Chromosome 7"/>
</dbReference>
<evidence type="ECO:0000256" key="1">
    <source>
        <dbReference type="SAM" id="Phobius"/>
    </source>
</evidence>
<reference evidence="2 3" key="2">
    <citation type="journal article" date="2013" name="Plant Cell Physiol.">
        <title>Rice Annotation Project Database (RAP-DB): an integrative and interactive database for rice genomics.</title>
        <authorList>
            <person name="Sakai H."/>
            <person name="Lee S.S."/>
            <person name="Tanaka T."/>
            <person name="Numa H."/>
            <person name="Kim J."/>
            <person name="Kawahara Y."/>
            <person name="Wakimoto H."/>
            <person name="Yang C.C."/>
            <person name="Iwamoto M."/>
            <person name="Abe T."/>
            <person name="Yamada Y."/>
            <person name="Muto A."/>
            <person name="Inokuchi H."/>
            <person name="Ikemura T."/>
            <person name="Matsumoto T."/>
            <person name="Sasaki T."/>
            <person name="Itoh T."/>
        </authorList>
    </citation>
    <scope>NUCLEOTIDE SEQUENCE [LARGE SCALE GENOMIC DNA]</scope>
    <source>
        <strain evidence="3">cv. Nipponbare</strain>
    </source>
</reference>
<dbReference type="EMBL" id="AP014963">
    <property type="protein sequence ID" value="BAT01454.1"/>
    <property type="molecule type" value="Genomic_DNA"/>
</dbReference>
<keyword evidence="1" id="KW-0812">Transmembrane</keyword>
<sequence>RRVSPPPLPISSKPTSVLRMFACRLVDLLHSPLYLPRRLTILDIASHRWSKPNAVASALLSPLLLAAATAPTTTALLSALLAGILLAAAVAVATDAASVEL</sequence>
<name>A0A0P0X5Z0_ORYSJ</name>
<proteinExistence type="predicted"/>
<accession>A0A0P0X5Z0</accession>
<reference evidence="2 3" key="3">
    <citation type="journal article" date="2013" name="Rice">
        <title>Improvement of the Oryza sativa Nipponbare reference genome using next generation sequence and optical map data.</title>
        <authorList>
            <person name="Kawahara Y."/>
            <person name="de la Bastide M."/>
            <person name="Hamilton J.P."/>
            <person name="Kanamori H."/>
            <person name="McCombie W.R."/>
            <person name="Ouyang S."/>
            <person name="Schwartz D.C."/>
            <person name="Tanaka T."/>
            <person name="Wu J."/>
            <person name="Zhou S."/>
            <person name="Childs K.L."/>
            <person name="Davidson R.M."/>
            <person name="Lin H."/>
            <person name="Quesada-Ocampo L."/>
            <person name="Vaillancourt B."/>
            <person name="Sakai H."/>
            <person name="Lee S.S."/>
            <person name="Kim J."/>
            <person name="Numa H."/>
            <person name="Itoh T."/>
            <person name="Buell C.R."/>
            <person name="Matsumoto T."/>
        </authorList>
    </citation>
    <scope>NUCLEOTIDE SEQUENCE [LARGE SCALE GENOMIC DNA]</scope>
    <source>
        <strain evidence="3">cv. Nipponbare</strain>
    </source>
</reference>
<dbReference type="AlphaFoldDB" id="A0A0P0X5Z0"/>
<gene>
    <name evidence="2" type="ordered locus">Os07g0476401</name>
    <name evidence="2" type="ORF">OSNPB_070476401</name>
</gene>
<reference evidence="3" key="1">
    <citation type="journal article" date="2005" name="Nature">
        <title>The map-based sequence of the rice genome.</title>
        <authorList>
            <consortium name="International rice genome sequencing project (IRGSP)"/>
            <person name="Matsumoto T."/>
            <person name="Wu J."/>
            <person name="Kanamori H."/>
            <person name="Katayose Y."/>
            <person name="Fujisawa M."/>
            <person name="Namiki N."/>
            <person name="Mizuno H."/>
            <person name="Yamamoto K."/>
            <person name="Antonio B.A."/>
            <person name="Baba T."/>
            <person name="Sakata K."/>
            <person name="Nagamura Y."/>
            <person name="Aoki H."/>
            <person name="Arikawa K."/>
            <person name="Arita K."/>
            <person name="Bito T."/>
            <person name="Chiden Y."/>
            <person name="Fujitsuka N."/>
            <person name="Fukunaka R."/>
            <person name="Hamada M."/>
            <person name="Harada C."/>
            <person name="Hayashi A."/>
            <person name="Hijishita S."/>
            <person name="Honda M."/>
            <person name="Hosokawa S."/>
            <person name="Ichikawa Y."/>
            <person name="Idonuma A."/>
            <person name="Iijima M."/>
            <person name="Ikeda M."/>
            <person name="Ikeno M."/>
            <person name="Ito K."/>
            <person name="Ito S."/>
            <person name="Ito T."/>
            <person name="Ito Y."/>
            <person name="Ito Y."/>
            <person name="Iwabuchi A."/>
            <person name="Kamiya K."/>
            <person name="Karasawa W."/>
            <person name="Kurita K."/>
            <person name="Katagiri S."/>
            <person name="Kikuta A."/>
            <person name="Kobayashi H."/>
            <person name="Kobayashi N."/>
            <person name="Machita K."/>
            <person name="Maehara T."/>
            <person name="Masukawa M."/>
            <person name="Mizubayashi T."/>
            <person name="Mukai Y."/>
            <person name="Nagasaki H."/>
            <person name="Nagata Y."/>
            <person name="Naito S."/>
            <person name="Nakashima M."/>
            <person name="Nakama Y."/>
            <person name="Nakamichi Y."/>
            <person name="Nakamura M."/>
            <person name="Meguro A."/>
            <person name="Negishi M."/>
            <person name="Ohta I."/>
            <person name="Ohta T."/>
            <person name="Okamoto M."/>
            <person name="Ono N."/>
            <person name="Saji S."/>
            <person name="Sakaguchi M."/>
            <person name="Sakai K."/>
            <person name="Shibata M."/>
            <person name="Shimokawa T."/>
            <person name="Song J."/>
            <person name="Takazaki Y."/>
            <person name="Terasawa K."/>
            <person name="Tsugane M."/>
            <person name="Tsuji K."/>
            <person name="Ueda S."/>
            <person name="Waki K."/>
            <person name="Yamagata H."/>
            <person name="Yamamoto M."/>
            <person name="Yamamoto S."/>
            <person name="Yamane H."/>
            <person name="Yoshiki S."/>
            <person name="Yoshihara R."/>
            <person name="Yukawa K."/>
            <person name="Zhong H."/>
            <person name="Yano M."/>
            <person name="Yuan Q."/>
            <person name="Ouyang S."/>
            <person name="Liu J."/>
            <person name="Jones K.M."/>
            <person name="Gansberger K."/>
            <person name="Moffat K."/>
            <person name="Hill J."/>
            <person name="Bera J."/>
            <person name="Fadrosh D."/>
            <person name="Jin S."/>
            <person name="Johri S."/>
            <person name="Kim M."/>
            <person name="Overton L."/>
            <person name="Reardon M."/>
            <person name="Tsitrin T."/>
            <person name="Vuong H."/>
            <person name="Weaver B."/>
            <person name="Ciecko A."/>
            <person name="Tallon L."/>
            <person name="Jackson J."/>
            <person name="Pai G."/>
            <person name="Aken S.V."/>
            <person name="Utterback T."/>
            <person name="Reidmuller S."/>
            <person name="Feldblyum T."/>
            <person name="Hsiao J."/>
            <person name="Zismann V."/>
            <person name="Iobst S."/>
            <person name="de Vazeille A.R."/>
            <person name="Buell C.R."/>
            <person name="Ying K."/>
            <person name="Li Y."/>
            <person name="Lu T."/>
            <person name="Huang Y."/>
            <person name="Zhao Q."/>
            <person name="Feng Q."/>
            <person name="Zhang L."/>
            <person name="Zhu J."/>
            <person name="Weng Q."/>
            <person name="Mu J."/>
            <person name="Lu Y."/>
            <person name="Fan D."/>
            <person name="Liu Y."/>
            <person name="Guan J."/>
            <person name="Zhang Y."/>
            <person name="Yu S."/>
            <person name="Liu X."/>
            <person name="Zhang Y."/>
            <person name="Hong G."/>
            <person name="Han B."/>
            <person name="Choisne N."/>
            <person name="Demange N."/>
            <person name="Orjeda G."/>
            <person name="Samain S."/>
            <person name="Cattolico L."/>
            <person name="Pelletier E."/>
            <person name="Couloux A."/>
            <person name="Segurens B."/>
            <person name="Wincker P."/>
            <person name="D'Hont A."/>
            <person name="Scarpelli C."/>
            <person name="Weissenbach J."/>
            <person name="Salanoubat M."/>
            <person name="Quetier F."/>
            <person name="Yu Y."/>
            <person name="Kim H.R."/>
            <person name="Rambo T."/>
            <person name="Currie J."/>
            <person name="Collura K."/>
            <person name="Luo M."/>
            <person name="Yang T."/>
            <person name="Ammiraju J.S.S."/>
            <person name="Engler F."/>
            <person name="Soderlund C."/>
            <person name="Wing R.A."/>
            <person name="Palmer L.E."/>
            <person name="de la Bastide M."/>
            <person name="Spiegel L."/>
            <person name="Nascimento L."/>
            <person name="Zutavern T."/>
            <person name="O'Shaughnessy A."/>
            <person name="Dike S."/>
            <person name="Dedhia N."/>
            <person name="Preston R."/>
            <person name="Balija V."/>
            <person name="McCombie W.R."/>
            <person name="Chow T."/>
            <person name="Chen H."/>
            <person name="Chung M."/>
            <person name="Chen C."/>
            <person name="Shaw J."/>
            <person name="Wu H."/>
            <person name="Hsiao K."/>
            <person name="Chao Y."/>
            <person name="Chu M."/>
            <person name="Cheng C."/>
            <person name="Hour A."/>
            <person name="Lee P."/>
            <person name="Lin S."/>
            <person name="Lin Y."/>
            <person name="Liou J."/>
            <person name="Liu S."/>
            <person name="Hsing Y."/>
            <person name="Raghuvanshi S."/>
            <person name="Mohanty A."/>
            <person name="Bharti A.K."/>
            <person name="Gaur A."/>
            <person name="Gupta V."/>
            <person name="Kumar D."/>
            <person name="Ravi V."/>
            <person name="Vij S."/>
            <person name="Kapur A."/>
            <person name="Khurana P."/>
            <person name="Khurana P."/>
            <person name="Khurana J.P."/>
            <person name="Tyagi A.K."/>
            <person name="Gaikwad K."/>
            <person name="Singh A."/>
            <person name="Dalal V."/>
            <person name="Srivastava S."/>
            <person name="Dixit A."/>
            <person name="Pal A.K."/>
            <person name="Ghazi I.A."/>
            <person name="Yadav M."/>
            <person name="Pandit A."/>
            <person name="Bhargava A."/>
            <person name="Sureshbabu K."/>
            <person name="Batra K."/>
            <person name="Sharma T.R."/>
            <person name="Mohapatra T."/>
            <person name="Singh N.K."/>
            <person name="Messing J."/>
            <person name="Nelson A.B."/>
            <person name="Fuks G."/>
            <person name="Kavchok S."/>
            <person name="Keizer G."/>
            <person name="Linton E."/>
            <person name="Llaca V."/>
            <person name="Song R."/>
            <person name="Tanyolac B."/>
            <person name="Young S."/>
            <person name="Ho-Il K."/>
            <person name="Hahn J.H."/>
            <person name="Sangsakoo G."/>
            <person name="Vanavichit A."/>
            <person name="de Mattos Luiz.A.T."/>
            <person name="Zimmer P.D."/>
            <person name="Malone G."/>
            <person name="Dellagostin O."/>
            <person name="de Oliveira A.C."/>
            <person name="Bevan M."/>
            <person name="Bancroft I."/>
            <person name="Minx P."/>
            <person name="Cordum H."/>
            <person name="Wilson R."/>
            <person name="Cheng Z."/>
            <person name="Jin W."/>
            <person name="Jiang J."/>
            <person name="Leong S.A."/>
            <person name="Iwama H."/>
            <person name="Gojobori T."/>
            <person name="Itoh T."/>
            <person name="Niimura Y."/>
            <person name="Fujii Y."/>
            <person name="Habara T."/>
            <person name="Sakai H."/>
            <person name="Sato Y."/>
            <person name="Wilson G."/>
            <person name="Kumar K."/>
            <person name="McCouch S."/>
            <person name="Juretic N."/>
            <person name="Hoen D."/>
            <person name="Wright S."/>
            <person name="Bruskiewich R."/>
            <person name="Bureau T."/>
            <person name="Miyao A."/>
            <person name="Hirochika H."/>
            <person name="Nishikawa T."/>
            <person name="Kadowaki K."/>
            <person name="Sugiura M."/>
            <person name="Burr B."/>
            <person name="Sasaki T."/>
        </authorList>
    </citation>
    <scope>NUCLEOTIDE SEQUENCE [LARGE SCALE GENOMIC DNA]</scope>
    <source>
        <strain evidence="3">cv. Nipponbare</strain>
    </source>
</reference>
<dbReference type="Gramene" id="Os07t0476401-00">
    <property type="protein sequence ID" value="Os07t0476401-00"/>
    <property type="gene ID" value="Os07g0476401"/>
</dbReference>
<keyword evidence="1" id="KW-0472">Membrane</keyword>
<feature type="transmembrane region" description="Helical" evidence="1">
    <location>
        <begin position="76"/>
        <end position="97"/>
    </location>
</feature>
<protein>
    <submittedName>
        <fullName evidence="2">Os07g0476401 protein</fullName>
    </submittedName>
</protein>
<dbReference type="InParanoid" id="A0A0P0X5Z0"/>
<evidence type="ECO:0000313" key="2">
    <source>
        <dbReference type="EMBL" id="BAT01454.1"/>
    </source>
</evidence>
<keyword evidence="1" id="KW-1133">Transmembrane helix</keyword>
<feature type="non-terminal residue" evidence="2">
    <location>
        <position position="1"/>
    </location>
</feature>
<dbReference type="STRING" id="39947.A0A0P0X5Z0"/>
<dbReference type="PaxDb" id="39947-A0A0P0X5Z0"/>
<keyword evidence="3" id="KW-1185">Reference proteome</keyword>
<evidence type="ECO:0000313" key="3">
    <source>
        <dbReference type="Proteomes" id="UP000059680"/>
    </source>
</evidence>
<organism evidence="2 3">
    <name type="scientific">Oryza sativa subsp. japonica</name>
    <name type="common">Rice</name>
    <dbReference type="NCBI Taxonomy" id="39947"/>
    <lineage>
        <taxon>Eukaryota</taxon>
        <taxon>Viridiplantae</taxon>
        <taxon>Streptophyta</taxon>
        <taxon>Embryophyta</taxon>
        <taxon>Tracheophyta</taxon>
        <taxon>Spermatophyta</taxon>
        <taxon>Magnoliopsida</taxon>
        <taxon>Liliopsida</taxon>
        <taxon>Poales</taxon>
        <taxon>Poaceae</taxon>
        <taxon>BOP clade</taxon>
        <taxon>Oryzoideae</taxon>
        <taxon>Oryzeae</taxon>
        <taxon>Oryzinae</taxon>
        <taxon>Oryza</taxon>
        <taxon>Oryza sativa</taxon>
    </lineage>
</organism>